<organism evidence="3 4">
    <name type="scientific">Psychroserpens burtonensis</name>
    <dbReference type="NCBI Taxonomy" id="49278"/>
    <lineage>
        <taxon>Bacteria</taxon>
        <taxon>Pseudomonadati</taxon>
        <taxon>Bacteroidota</taxon>
        <taxon>Flavobacteriia</taxon>
        <taxon>Flavobacteriales</taxon>
        <taxon>Flavobacteriaceae</taxon>
        <taxon>Psychroserpens</taxon>
    </lineage>
</organism>
<protein>
    <submittedName>
        <fullName evidence="3">T9SS type B sorting domain-containing protein</fullName>
    </submittedName>
</protein>
<sequence length="42" mass="4923">AGWNGTYNGNQLPTSDYWFAVEYNEPITGDRKEFKAHFTLKR</sequence>
<name>A0A5C7BAB7_9FLAO</name>
<proteinExistence type="predicted"/>
<evidence type="ECO:0000313" key="2">
    <source>
        <dbReference type="EMBL" id="TXE15453.1"/>
    </source>
</evidence>
<dbReference type="EMBL" id="VOSB01000007">
    <property type="protein sequence ID" value="TXE18664.1"/>
    <property type="molecule type" value="Genomic_DNA"/>
</dbReference>
<dbReference type="OrthoDB" id="9765926at2"/>
<dbReference type="RefSeq" id="WP_147231400.1">
    <property type="nucleotide sequence ID" value="NZ_VOSB01000007.1"/>
</dbReference>
<evidence type="ECO:0000313" key="1">
    <source>
        <dbReference type="EMBL" id="TXE15407.1"/>
    </source>
</evidence>
<dbReference type="InterPro" id="IPR026341">
    <property type="entry name" value="T9SS_type_B"/>
</dbReference>
<dbReference type="Proteomes" id="UP000321938">
    <property type="component" value="Unassembled WGS sequence"/>
</dbReference>
<keyword evidence="4" id="KW-1185">Reference proteome</keyword>
<dbReference type="EMBL" id="VOSB01000035">
    <property type="protein sequence ID" value="TXE15407.1"/>
    <property type="molecule type" value="Genomic_DNA"/>
</dbReference>
<gene>
    <name evidence="3" type="ORF">ES692_06375</name>
    <name evidence="2" type="ORF">ES692_16720</name>
    <name evidence="1" type="ORF">ES692_16890</name>
</gene>
<dbReference type="EMBL" id="VOSB01000033">
    <property type="protein sequence ID" value="TXE15453.1"/>
    <property type="molecule type" value="Genomic_DNA"/>
</dbReference>
<accession>A0A5C7BAB7</accession>
<comment type="caution">
    <text evidence="3">The sequence shown here is derived from an EMBL/GenBank/DDBJ whole genome shotgun (WGS) entry which is preliminary data.</text>
</comment>
<dbReference type="NCBIfam" id="TIGR04131">
    <property type="entry name" value="Bac_Flav_CTERM"/>
    <property type="match status" value="1"/>
</dbReference>
<dbReference type="AlphaFoldDB" id="A0A5C7BAB7"/>
<evidence type="ECO:0000313" key="3">
    <source>
        <dbReference type="EMBL" id="TXE18664.1"/>
    </source>
</evidence>
<reference evidence="3 4" key="1">
    <citation type="submission" date="2019-08" db="EMBL/GenBank/DDBJ databases">
        <title>Genome of Psychroserpens burtonensis ACAM 167.</title>
        <authorList>
            <person name="Bowman J.P."/>
        </authorList>
    </citation>
    <scope>NUCLEOTIDE SEQUENCE [LARGE SCALE GENOMIC DNA]</scope>
    <source>
        <strain evidence="3 4">ACAM 167</strain>
    </source>
</reference>
<evidence type="ECO:0000313" key="4">
    <source>
        <dbReference type="Proteomes" id="UP000321938"/>
    </source>
</evidence>
<feature type="non-terminal residue" evidence="3">
    <location>
        <position position="1"/>
    </location>
</feature>